<keyword evidence="5" id="KW-1185">Reference proteome</keyword>
<evidence type="ECO:0000256" key="1">
    <source>
        <dbReference type="SAM" id="Phobius"/>
    </source>
</evidence>
<dbReference type="Gene3D" id="2.40.50.100">
    <property type="match status" value="1"/>
</dbReference>
<gene>
    <name evidence="4" type="ORF">GJ699_09935</name>
</gene>
<evidence type="ECO:0000313" key="4">
    <source>
        <dbReference type="EMBL" id="MRW90304.1"/>
    </source>
</evidence>
<keyword evidence="1" id="KW-0812">Transmembrane</keyword>
<dbReference type="Pfam" id="PF25917">
    <property type="entry name" value="BSH_RND"/>
    <property type="match status" value="1"/>
</dbReference>
<dbReference type="AlphaFoldDB" id="A0A6I2L0Q6"/>
<dbReference type="PANTHER" id="PTHR30386:SF24">
    <property type="entry name" value="MULTIDRUG RESISTANCE EFFLUX PUMP"/>
    <property type="match status" value="1"/>
</dbReference>
<keyword evidence="1" id="KW-0472">Membrane</keyword>
<sequence>MPTSPAARCCCSRRLAAAGKRRLPCKPLPSLRTNTMTNQKISRKTALLGVGALALLAAGAAGLHWWQLGRFLISTDDAYVRADIATISPRVAGYISRVAVRDNQAVAAGEVLAQIDDAIYRARLAQADGALTAAKARVLAQQAAIANLRAQAGQQHSLIAAATAETQARQADLRQAELAYQRQQLLTRQQVTDAQHLEAAEASASRGAAALEAARANGAASKARLAVLATQGQQAEAALHEAEGAQQQAEATRALAQLDLDHTVIRAPVAGLVGQRSLRVGAYVAAGTPLMALVPQQIYVVANYKEVQLDGVAAGQQVEIEVDALGGRALKGHVDSLAPASGAQFAVLPPDNASGNFTKIVQRIPVRISLDAGQPLLAELRPGMSVVTAVDLRRASKP</sequence>
<proteinExistence type="predicted"/>
<feature type="domain" description="Multidrug resistance protein MdtA-like barrel-sandwich hybrid" evidence="2">
    <location>
        <begin position="84"/>
        <end position="294"/>
    </location>
</feature>
<feature type="transmembrane region" description="Helical" evidence="1">
    <location>
        <begin position="46"/>
        <end position="66"/>
    </location>
</feature>
<dbReference type="SUPFAM" id="SSF111369">
    <property type="entry name" value="HlyD-like secretion proteins"/>
    <property type="match status" value="2"/>
</dbReference>
<comment type="caution">
    <text evidence="4">The sequence shown here is derived from an EMBL/GenBank/DDBJ whole genome shotgun (WGS) entry which is preliminary data.</text>
</comment>
<evidence type="ECO:0000259" key="3">
    <source>
        <dbReference type="Pfam" id="PF25963"/>
    </source>
</evidence>
<dbReference type="InterPro" id="IPR058625">
    <property type="entry name" value="MdtA-like_BSH"/>
</dbReference>
<accession>A0A6I2L0Q6</accession>
<dbReference type="PANTHER" id="PTHR30386">
    <property type="entry name" value="MEMBRANE FUSION SUBUNIT OF EMRAB-TOLC MULTIDRUG EFFLUX PUMP"/>
    <property type="match status" value="1"/>
</dbReference>
<evidence type="ECO:0000259" key="2">
    <source>
        <dbReference type="Pfam" id="PF25917"/>
    </source>
</evidence>
<dbReference type="PRINTS" id="PR01490">
    <property type="entry name" value="RTXTOXIND"/>
</dbReference>
<dbReference type="InterPro" id="IPR050739">
    <property type="entry name" value="MFP"/>
</dbReference>
<dbReference type="EMBL" id="WKJK01000004">
    <property type="protein sequence ID" value="MRW90304.1"/>
    <property type="molecule type" value="Genomic_DNA"/>
</dbReference>
<name>A0A6I2L0Q6_9BURK</name>
<dbReference type="Proteomes" id="UP000433309">
    <property type="component" value="Unassembled WGS sequence"/>
</dbReference>
<dbReference type="Pfam" id="PF25963">
    <property type="entry name" value="Beta-barrel_AAEA"/>
    <property type="match status" value="1"/>
</dbReference>
<dbReference type="InterPro" id="IPR058634">
    <property type="entry name" value="AaeA-lik-b-barrel"/>
</dbReference>
<organism evidence="4 5">
    <name type="scientific">Duganella guangzhouensis</name>
    <dbReference type="NCBI Taxonomy" id="2666084"/>
    <lineage>
        <taxon>Bacteria</taxon>
        <taxon>Pseudomonadati</taxon>
        <taxon>Pseudomonadota</taxon>
        <taxon>Betaproteobacteria</taxon>
        <taxon>Burkholderiales</taxon>
        <taxon>Oxalobacteraceae</taxon>
        <taxon>Telluria group</taxon>
        <taxon>Duganella</taxon>
    </lineage>
</organism>
<keyword evidence="1" id="KW-1133">Transmembrane helix</keyword>
<feature type="domain" description="p-hydroxybenzoic acid efflux pump subunit AaeA-like beta-barrel" evidence="3">
    <location>
        <begin position="298"/>
        <end position="384"/>
    </location>
</feature>
<reference evidence="4 5" key="1">
    <citation type="submission" date="2019-11" db="EMBL/GenBank/DDBJ databases">
        <title>Novel species isolated from a subtropical stream in China.</title>
        <authorList>
            <person name="Lu H."/>
        </authorList>
    </citation>
    <scope>NUCLEOTIDE SEQUENCE [LARGE SCALE GENOMIC DNA]</scope>
    <source>
        <strain evidence="4 5">FT80W</strain>
    </source>
</reference>
<protein>
    <submittedName>
        <fullName evidence="4">HlyD family efflux transporter periplasmic adaptor subunit</fullName>
    </submittedName>
</protein>
<dbReference type="Gene3D" id="2.40.30.170">
    <property type="match status" value="1"/>
</dbReference>
<evidence type="ECO:0000313" key="5">
    <source>
        <dbReference type="Proteomes" id="UP000433309"/>
    </source>
</evidence>